<protein>
    <recommendedName>
        <fullName evidence="4">Secreted protein</fullName>
    </recommendedName>
</protein>
<organism evidence="2 3">
    <name type="scientific">Amblyomma americanum</name>
    <name type="common">Lone star tick</name>
    <dbReference type="NCBI Taxonomy" id="6943"/>
    <lineage>
        <taxon>Eukaryota</taxon>
        <taxon>Metazoa</taxon>
        <taxon>Ecdysozoa</taxon>
        <taxon>Arthropoda</taxon>
        <taxon>Chelicerata</taxon>
        <taxon>Arachnida</taxon>
        <taxon>Acari</taxon>
        <taxon>Parasitiformes</taxon>
        <taxon>Ixodida</taxon>
        <taxon>Ixodoidea</taxon>
        <taxon>Ixodidae</taxon>
        <taxon>Amblyomminae</taxon>
        <taxon>Amblyomma</taxon>
    </lineage>
</organism>
<reference evidence="2 3" key="1">
    <citation type="journal article" date="2023" name="Arcadia Sci">
        <title>De novo assembly of a long-read Amblyomma americanum tick genome.</title>
        <authorList>
            <person name="Chou S."/>
            <person name="Poskanzer K.E."/>
            <person name="Rollins M."/>
            <person name="Thuy-Boun P.S."/>
        </authorList>
    </citation>
    <scope>NUCLEOTIDE SEQUENCE [LARGE SCALE GENOMIC DNA]</scope>
    <source>
        <strain evidence="2">F_SG_1</strain>
        <tissue evidence="2">Salivary glands</tissue>
    </source>
</reference>
<evidence type="ECO:0000313" key="3">
    <source>
        <dbReference type="Proteomes" id="UP001321473"/>
    </source>
</evidence>
<feature type="signal peptide" evidence="1">
    <location>
        <begin position="1"/>
        <end position="24"/>
    </location>
</feature>
<dbReference type="EMBL" id="JARKHS020002729">
    <property type="protein sequence ID" value="KAK8786469.1"/>
    <property type="molecule type" value="Genomic_DNA"/>
</dbReference>
<sequence length="105" mass="11356">MSRRQYLSSPPLLALFPLPFVCRALSLVHRATASLESGRCLIQLSRVAPAAARKAVYHPPSPKADPLQYEGLSAEQTTAQCTVTKNFASTFFSSVLQSRGPVVPV</sequence>
<evidence type="ECO:0000313" key="2">
    <source>
        <dbReference type="EMBL" id="KAK8786469.1"/>
    </source>
</evidence>
<dbReference type="AlphaFoldDB" id="A0AAQ4FGY3"/>
<keyword evidence="1" id="KW-0732">Signal</keyword>
<evidence type="ECO:0008006" key="4">
    <source>
        <dbReference type="Google" id="ProtNLM"/>
    </source>
</evidence>
<dbReference type="Proteomes" id="UP001321473">
    <property type="component" value="Unassembled WGS sequence"/>
</dbReference>
<keyword evidence="3" id="KW-1185">Reference proteome</keyword>
<gene>
    <name evidence="2" type="ORF">V5799_023755</name>
</gene>
<accession>A0AAQ4FGY3</accession>
<proteinExistence type="predicted"/>
<evidence type="ECO:0000256" key="1">
    <source>
        <dbReference type="SAM" id="SignalP"/>
    </source>
</evidence>
<feature type="chain" id="PRO_5043020464" description="Secreted protein" evidence="1">
    <location>
        <begin position="25"/>
        <end position="105"/>
    </location>
</feature>
<comment type="caution">
    <text evidence="2">The sequence shown here is derived from an EMBL/GenBank/DDBJ whole genome shotgun (WGS) entry which is preliminary data.</text>
</comment>
<name>A0AAQ4FGY3_AMBAM</name>